<organism evidence="2 3">
    <name type="scientific">Frigoriglobus tundricola</name>
    <dbReference type="NCBI Taxonomy" id="2774151"/>
    <lineage>
        <taxon>Bacteria</taxon>
        <taxon>Pseudomonadati</taxon>
        <taxon>Planctomycetota</taxon>
        <taxon>Planctomycetia</taxon>
        <taxon>Gemmatales</taxon>
        <taxon>Gemmataceae</taxon>
        <taxon>Frigoriglobus</taxon>
    </lineage>
</organism>
<dbReference type="EMBL" id="CP053452">
    <property type="protein sequence ID" value="QJW92872.1"/>
    <property type="molecule type" value="Genomic_DNA"/>
</dbReference>
<dbReference type="Proteomes" id="UP000503447">
    <property type="component" value="Chromosome"/>
</dbReference>
<dbReference type="RefSeq" id="WP_171469184.1">
    <property type="nucleotide sequence ID" value="NZ_CP053452.2"/>
</dbReference>
<sequence length="160" mass="17532">MNTPTRVVALVLEVAALCAFGYTAAPARDGDPALVGTVWKGKLTQKGDFKGTGGVPAEFACAFKITKRDGEKFEAELYEKTPDLELTYLVRGTIKPADKGFKIEWESVDAKDVKDTEAVTNIPYVGTLKDKKMKGTWKFPSNPDGTTLEGDFEFELTTKE</sequence>
<dbReference type="KEGG" id="ftj:FTUN_0369"/>
<gene>
    <name evidence="2" type="ORF">FTUN_0369</name>
</gene>
<dbReference type="AlphaFoldDB" id="A0A6M5YIS2"/>
<feature type="signal peptide" evidence="1">
    <location>
        <begin position="1"/>
        <end position="24"/>
    </location>
</feature>
<evidence type="ECO:0000256" key="1">
    <source>
        <dbReference type="SAM" id="SignalP"/>
    </source>
</evidence>
<evidence type="ECO:0000313" key="3">
    <source>
        <dbReference type="Proteomes" id="UP000503447"/>
    </source>
</evidence>
<feature type="chain" id="PRO_5027078988" evidence="1">
    <location>
        <begin position="25"/>
        <end position="160"/>
    </location>
</feature>
<reference evidence="3" key="1">
    <citation type="submission" date="2020-05" db="EMBL/GenBank/DDBJ databases">
        <title>Frigoriglobus tundricola gen. nov., sp. nov., a psychrotolerant cellulolytic planctomycete of the family Gemmataceae with two divergent copies of 16S rRNA gene.</title>
        <authorList>
            <person name="Kulichevskaya I.S."/>
            <person name="Ivanova A.A."/>
            <person name="Naumoff D.G."/>
            <person name="Beletsky A.V."/>
            <person name="Rijpstra W.I.C."/>
            <person name="Sinninghe Damste J.S."/>
            <person name="Mardanov A.V."/>
            <person name="Ravin N.V."/>
            <person name="Dedysh S.N."/>
        </authorList>
    </citation>
    <scope>NUCLEOTIDE SEQUENCE [LARGE SCALE GENOMIC DNA]</scope>
    <source>
        <strain evidence="3">PL17</strain>
    </source>
</reference>
<accession>A0A6M5YIS2</accession>
<evidence type="ECO:0000313" key="2">
    <source>
        <dbReference type="EMBL" id="QJW92872.1"/>
    </source>
</evidence>
<name>A0A6M5YIS2_9BACT</name>
<proteinExistence type="predicted"/>
<protein>
    <submittedName>
        <fullName evidence="2">Uncharacterized protein</fullName>
    </submittedName>
</protein>
<keyword evidence="3" id="KW-1185">Reference proteome</keyword>
<keyword evidence="1" id="KW-0732">Signal</keyword>